<dbReference type="InterPro" id="IPR036778">
    <property type="entry name" value="OHCU_decarboxylase_sf"/>
</dbReference>
<sequence length="195" mass="21286">MSSLPPISSLSSLAAEQRAGVLDLLFEPSTPLHTLSVELLSNQTFASYNDLIAAVGVQLTDLSESSSVSDTKWLESILGSHPRLGAKKVESAQSQAEQAQLNTGGEEEAHKLRDLNEEYEKIYPGLRYVVFVNGRSRPVIMEDMKRRIAAGDIVAERAAAIKARLHDHFVLQDILTGKQAMCEIAADRASKLQKA</sequence>
<proteinExistence type="predicted"/>
<evidence type="ECO:0000256" key="1">
    <source>
        <dbReference type="ARBA" id="ARBA00022631"/>
    </source>
</evidence>
<organism evidence="4 7">
    <name type="scientific">Aureobasidium pullulans</name>
    <name type="common">Black yeast</name>
    <name type="synonym">Pullularia pullulans</name>
    <dbReference type="NCBI Taxonomy" id="5580"/>
    <lineage>
        <taxon>Eukaryota</taxon>
        <taxon>Fungi</taxon>
        <taxon>Dikarya</taxon>
        <taxon>Ascomycota</taxon>
        <taxon>Pezizomycotina</taxon>
        <taxon>Dothideomycetes</taxon>
        <taxon>Dothideomycetidae</taxon>
        <taxon>Dothideales</taxon>
        <taxon>Saccotheciaceae</taxon>
        <taxon>Aureobasidium</taxon>
    </lineage>
</organism>
<evidence type="ECO:0000259" key="2">
    <source>
        <dbReference type="Pfam" id="PF09349"/>
    </source>
</evidence>
<evidence type="ECO:0000313" key="7">
    <source>
        <dbReference type="Proteomes" id="UP000304928"/>
    </source>
</evidence>
<dbReference type="EMBL" id="QZBN01001161">
    <property type="protein sequence ID" value="THZ33381.1"/>
    <property type="molecule type" value="Genomic_DNA"/>
</dbReference>
<evidence type="ECO:0000313" key="8">
    <source>
        <dbReference type="Proteomes" id="UP000309076"/>
    </source>
</evidence>
<dbReference type="Proteomes" id="UP000304928">
    <property type="component" value="Unassembled WGS sequence"/>
</dbReference>
<feature type="domain" description="Oxo-4-hydroxy-4-carboxy-5-ureidoimidazoline decarboxylase" evidence="2">
    <location>
        <begin position="12"/>
        <end position="163"/>
    </location>
</feature>
<dbReference type="Pfam" id="PF09349">
    <property type="entry name" value="OHCU_decarbox"/>
    <property type="match status" value="1"/>
</dbReference>
<dbReference type="Gene3D" id="1.10.3330.10">
    <property type="entry name" value="Oxo-4-hydroxy-4-carboxy-5-ureidoimidazoline decarboxylase"/>
    <property type="match status" value="1"/>
</dbReference>
<comment type="caution">
    <text evidence="4">The sequence shown here is derived from an EMBL/GenBank/DDBJ whole genome shotgun (WGS) entry which is preliminary data.</text>
</comment>
<dbReference type="SUPFAM" id="SSF158694">
    <property type="entry name" value="UraD-Like"/>
    <property type="match status" value="1"/>
</dbReference>
<dbReference type="EMBL" id="QZAT01000123">
    <property type="protein sequence ID" value="THX24393.1"/>
    <property type="molecule type" value="Genomic_DNA"/>
</dbReference>
<dbReference type="EMBL" id="QZAR01000001">
    <property type="protein sequence ID" value="THW97833.1"/>
    <property type="molecule type" value="Genomic_DNA"/>
</dbReference>
<dbReference type="PANTHER" id="PTHR37987:SF1">
    <property type="entry name" value="OXO-4-HYDROXY-4-CARBOXY-5-UREIDOIMIDAZOLINE DECARBOXYLASE DOMAIN-CONTAINING PROTEIN"/>
    <property type="match status" value="1"/>
</dbReference>
<dbReference type="Proteomes" id="UP000309076">
    <property type="component" value="Unassembled WGS sequence"/>
</dbReference>
<evidence type="ECO:0000313" key="5">
    <source>
        <dbReference type="EMBL" id="THX24393.1"/>
    </source>
</evidence>
<evidence type="ECO:0000313" key="10">
    <source>
        <dbReference type="Proteomes" id="UP000310374"/>
    </source>
</evidence>
<evidence type="ECO:0000313" key="4">
    <source>
        <dbReference type="EMBL" id="THW97833.1"/>
    </source>
</evidence>
<keyword evidence="1" id="KW-0659">Purine metabolism</keyword>
<evidence type="ECO:0000313" key="6">
    <source>
        <dbReference type="EMBL" id="THZ33381.1"/>
    </source>
</evidence>
<gene>
    <name evidence="6" type="ORF">D6C90_08441</name>
    <name evidence="5" type="ORF">D6D12_07704</name>
    <name evidence="4" type="ORF">D6D15_00118</name>
    <name evidence="3" type="ORF">D6D21_00933</name>
</gene>
<dbReference type="Proteomes" id="UP000310121">
    <property type="component" value="Unassembled WGS sequence"/>
</dbReference>
<dbReference type="PANTHER" id="PTHR37987">
    <property type="entry name" value="CHROMOSOME 9, WHOLE GENOME SHOTGUN SEQUENCE"/>
    <property type="match status" value="1"/>
</dbReference>
<dbReference type="InterPro" id="IPR018020">
    <property type="entry name" value="OHCU_decarboxylase"/>
</dbReference>
<dbReference type="EMBL" id="QZAM01000008">
    <property type="protein sequence ID" value="THW52466.1"/>
    <property type="molecule type" value="Genomic_DNA"/>
</dbReference>
<name>A0A4S9BXU4_AURPU</name>
<dbReference type="Proteomes" id="UP000310374">
    <property type="component" value="Unassembled WGS sequence"/>
</dbReference>
<protein>
    <recommendedName>
        <fullName evidence="2">Oxo-4-hydroxy-4-carboxy-5-ureidoimidazoline decarboxylase domain-containing protein</fullName>
    </recommendedName>
</protein>
<evidence type="ECO:0000313" key="3">
    <source>
        <dbReference type="EMBL" id="THW52466.1"/>
    </source>
</evidence>
<dbReference type="AlphaFoldDB" id="A0A4S9BXU4"/>
<accession>A0A4S9BXU4</accession>
<reference evidence="7 8" key="1">
    <citation type="submission" date="2018-10" db="EMBL/GenBank/DDBJ databases">
        <title>Fifty Aureobasidium pullulans genomes reveal a recombining polyextremotolerant generalist.</title>
        <authorList>
            <person name="Gostincar C."/>
            <person name="Turk M."/>
            <person name="Zajc J."/>
            <person name="Gunde-Cimerman N."/>
        </authorList>
    </citation>
    <scope>NUCLEOTIDE SEQUENCE [LARGE SCALE GENOMIC DNA]</scope>
    <source>
        <strain evidence="5 10">EXF-10081</strain>
        <strain evidence="4 7">EXF-10507</strain>
        <strain evidence="3 8">EXF-10796</strain>
        <strain evidence="6 9">EXF-3844</strain>
    </source>
</reference>
<dbReference type="GO" id="GO:0006144">
    <property type="term" value="P:purine nucleobase metabolic process"/>
    <property type="evidence" value="ECO:0007669"/>
    <property type="project" value="UniProtKB-KW"/>
</dbReference>
<evidence type="ECO:0000313" key="9">
    <source>
        <dbReference type="Proteomes" id="UP000310121"/>
    </source>
</evidence>